<keyword evidence="2" id="KW-1185">Reference proteome</keyword>
<organism evidence="1 2">
    <name type="scientific">Neolewinella agarilytica</name>
    <dbReference type="NCBI Taxonomy" id="478744"/>
    <lineage>
        <taxon>Bacteria</taxon>
        <taxon>Pseudomonadati</taxon>
        <taxon>Bacteroidota</taxon>
        <taxon>Saprospiria</taxon>
        <taxon>Saprospirales</taxon>
        <taxon>Lewinellaceae</taxon>
        <taxon>Neolewinella</taxon>
    </lineage>
</organism>
<sequence length="225" mass="24073">MYPNNNRGIATKMAQEMAVSMGMSKDVARPHQLHLIVELDPNKNEYLVSINERDQKYFPSIGLSDRDGFLAVGMSVGVLGAPMVNGVPVLSAALPVSHADAAIFDGPAANAGELTEAQQVNLVFMSKFTLTSGTNKRIEDHATLPFCRVPETQSSGTTKNVRNGCEIVPLGASIGFAGADKSNLTFRVDGQDRSLIAGTADRKNFLYVILDGAILEGANNFLFAK</sequence>
<dbReference type="STRING" id="478744.SAMN05444359_12632"/>
<accession>A0A1H9LY65</accession>
<dbReference type="AlphaFoldDB" id="A0A1H9LY65"/>
<proteinExistence type="predicted"/>
<dbReference type="OrthoDB" id="1497464at2"/>
<reference evidence="2" key="1">
    <citation type="submission" date="2016-10" db="EMBL/GenBank/DDBJ databases">
        <authorList>
            <person name="Varghese N."/>
            <person name="Submissions S."/>
        </authorList>
    </citation>
    <scope>NUCLEOTIDE SEQUENCE [LARGE SCALE GENOMIC DNA]</scope>
    <source>
        <strain evidence="2">DSM 24740</strain>
    </source>
</reference>
<dbReference type="InParanoid" id="A0A1H9LY65"/>
<evidence type="ECO:0000313" key="2">
    <source>
        <dbReference type="Proteomes" id="UP000199021"/>
    </source>
</evidence>
<evidence type="ECO:0000313" key="1">
    <source>
        <dbReference type="EMBL" id="SER16308.1"/>
    </source>
</evidence>
<name>A0A1H9LY65_9BACT</name>
<protein>
    <submittedName>
        <fullName evidence="1">Uncharacterized protein</fullName>
    </submittedName>
</protein>
<dbReference type="RefSeq" id="WP_090171905.1">
    <property type="nucleotide sequence ID" value="NZ_FOFB01000026.1"/>
</dbReference>
<dbReference type="Proteomes" id="UP000199021">
    <property type="component" value="Unassembled WGS sequence"/>
</dbReference>
<dbReference type="EMBL" id="FOFB01000026">
    <property type="protein sequence ID" value="SER16308.1"/>
    <property type="molecule type" value="Genomic_DNA"/>
</dbReference>
<gene>
    <name evidence="1" type="ORF">SAMN05444359_12632</name>
</gene>